<dbReference type="Gene3D" id="3.30.40.10">
    <property type="entry name" value="Zinc/RING finger domain, C3HC4 (zinc finger)"/>
    <property type="match status" value="1"/>
</dbReference>
<dbReference type="AlphaFoldDB" id="A0A177ELE2"/>
<proteinExistence type="predicted"/>
<dbReference type="GeneID" id="93648392"/>
<dbReference type="RefSeq" id="XP_067545733.1">
    <property type="nucleotide sequence ID" value="XM_067689460.1"/>
</dbReference>
<dbReference type="EMBL" id="LTDL01000006">
    <property type="protein sequence ID" value="OAG32291.1"/>
    <property type="molecule type" value="Genomic_DNA"/>
</dbReference>
<protein>
    <submittedName>
        <fullName evidence="1">Uncharacterized protein</fullName>
    </submittedName>
</protein>
<evidence type="ECO:0000313" key="1">
    <source>
        <dbReference type="EMBL" id="OAG32291.1"/>
    </source>
</evidence>
<keyword evidence="2" id="KW-1185">Reference proteome</keyword>
<dbReference type="SUPFAM" id="SSF57850">
    <property type="entry name" value="RING/U-box"/>
    <property type="match status" value="1"/>
</dbReference>
<gene>
    <name evidence="1" type="ORF">NEDG_02042</name>
</gene>
<organism evidence="1 2">
    <name type="scientific">Nematocida displodere</name>
    <dbReference type="NCBI Taxonomy" id="1805483"/>
    <lineage>
        <taxon>Eukaryota</taxon>
        <taxon>Fungi</taxon>
        <taxon>Fungi incertae sedis</taxon>
        <taxon>Microsporidia</taxon>
        <taxon>Nematocida</taxon>
    </lineage>
</organism>
<reference evidence="1 2" key="1">
    <citation type="submission" date="2016-02" db="EMBL/GenBank/DDBJ databases">
        <title>Discovery of a natural microsporidian pathogen with a broad tissue tropism in Caenorhabditis elegans.</title>
        <authorList>
            <person name="Luallen R.J."/>
            <person name="Reinke A.W."/>
            <person name="Tong L."/>
            <person name="Botts M.R."/>
            <person name="Felix M.-A."/>
            <person name="Troemel E.R."/>
        </authorList>
    </citation>
    <scope>NUCLEOTIDE SEQUENCE [LARGE SCALE GENOMIC DNA]</scope>
    <source>
        <strain evidence="1 2">JUm2807</strain>
    </source>
</reference>
<comment type="caution">
    <text evidence="1">The sequence shown here is derived from an EMBL/GenBank/DDBJ whole genome shotgun (WGS) entry which is preliminary data.</text>
</comment>
<accession>A0A177ELE2</accession>
<evidence type="ECO:0000313" key="2">
    <source>
        <dbReference type="Proteomes" id="UP000185944"/>
    </source>
</evidence>
<sequence length="645" mass="71219">MNTHKPLQMFGGSTRPEHISGLAHRLVHNKNTTRTLTRTNPKNQCISGGYQVFLVDSLAKQHTRLPTETPTKRTFSQLLRHIMLGVATICTFEQCLGSVEEKNPNQSGYIVSPHTSSTLVFFSRSNCSLDTTTTLNKSVCIVRKQQKPKHIYLNKYELNDIPEQIVPGIEFERLKIEGSGIVESKAPDTLLLEKVFAAFRMLTVNTLEIVGLRDLPFPETKAFSLGEPAINYNPEPKLLALSNLQCLVIRETATPAILSFFNLLEAINTPIVLKIESGSHIASLRFLDLISLDAVRELWVVNHWGLLQLDCLMLQNGKVTDGLFIKRSLANLKQPPQPQTIAGIIGKKWASLHIPEALFGLLISGNNTTTAKHLQIDIDIGIGIGVDTGIGAGINTKHQPKPKTYPGFHTGKPKSSVEHLVLAPGSSATGSRDPEELKKVLSWVVGSFKDVKTLDIIYIFDPQLYQFVMNTTIDIDGFPDLYRLTMSEEHCQLYSAPGLVYLPASAYTDWANGSLLKSLVQTCPEALAVLTKSTRSLLSPPINPAQDLVCPRCQRVLNTKNTGPSDPEPEQIGVIDAAGHILCQSCLKELLTKRDEAGEAIICPTCHAEVPFSTYMLFVRRDKNSYILDASAYLGKQKPVWLVEG</sequence>
<dbReference type="VEuPathDB" id="MicrosporidiaDB:NEDG_02042"/>
<dbReference type="Proteomes" id="UP000185944">
    <property type="component" value="Unassembled WGS sequence"/>
</dbReference>
<name>A0A177ELE2_9MICR</name>
<dbReference type="InterPro" id="IPR013083">
    <property type="entry name" value="Znf_RING/FYVE/PHD"/>
</dbReference>